<feature type="binding site" evidence="3">
    <location>
        <position position="286"/>
    </location>
    <ligand>
        <name>CTP</name>
        <dbReference type="ChEBI" id="CHEBI:37563"/>
    </ligand>
</feature>
<dbReference type="EMBL" id="QZEV01000047">
    <property type="protein sequence ID" value="RJL03392.1"/>
    <property type="molecule type" value="Genomic_DNA"/>
</dbReference>
<dbReference type="GO" id="GO:0010181">
    <property type="term" value="F:FMN binding"/>
    <property type="evidence" value="ECO:0007669"/>
    <property type="project" value="UniProtKB-UniRule"/>
</dbReference>
<dbReference type="GO" id="GO:0015941">
    <property type="term" value="P:pantothenate catabolic process"/>
    <property type="evidence" value="ECO:0007669"/>
    <property type="project" value="InterPro"/>
</dbReference>
<keyword evidence="1 3" id="KW-0210">Decarboxylase</keyword>
<dbReference type="Pfam" id="PF02441">
    <property type="entry name" value="Flavoprotein"/>
    <property type="match status" value="1"/>
</dbReference>
<comment type="cofactor">
    <cofactor evidence="3">
        <name>FMN</name>
        <dbReference type="ChEBI" id="CHEBI:58210"/>
    </cofactor>
    <text evidence="3">Binds 1 FMN per subunit.</text>
</comment>
<dbReference type="Proteomes" id="UP000285530">
    <property type="component" value="Unassembled WGS sequence"/>
</dbReference>
<comment type="cofactor">
    <cofactor evidence="3">
        <name>Mg(2+)</name>
        <dbReference type="ChEBI" id="CHEBI:18420"/>
    </cofactor>
</comment>
<evidence type="ECO:0000259" key="5">
    <source>
        <dbReference type="Pfam" id="PF02441"/>
    </source>
</evidence>
<dbReference type="GO" id="GO:0004632">
    <property type="term" value="F:phosphopantothenate--cysteine ligase activity"/>
    <property type="evidence" value="ECO:0007669"/>
    <property type="project" value="UniProtKB-UniRule"/>
</dbReference>
<keyword evidence="3 4" id="KW-0288">FMN</keyword>
<gene>
    <name evidence="3 7" type="primary">coaBC</name>
    <name evidence="7" type="ORF">D3P06_10265</name>
</gene>
<dbReference type="Gene3D" id="3.40.50.10300">
    <property type="entry name" value="CoaB-like"/>
    <property type="match status" value="1"/>
</dbReference>
<dbReference type="GO" id="GO:0015937">
    <property type="term" value="P:coenzyme A biosynthetic process"/>
    <property type="evidence" value="ECO:0007669"/>
    <property type="project" value="UniProtKB-UniRule"/>
</dbReference>
<keyword evidence="3 4" id="KW-0285">Flavoprotein</keyword>
<protein>
    <recommendedName>
        <fullName evidence="3">Coenzyme A biosynthesis bifunctional protein CoaBC</fullName>
    </recommendedName>
    <alternativeName>
        <fullName evidence="3">DNA/pantothenate metabolism flavoprotein</fullName>
    </alternativeName>
    <alternativeName>
        <fullName evidence="3">Phosphopantothenoylcysteine synthetase/decarboxylase</fullName>
        <shortName evidence="3">PPCS-PPCDC</shortName>
    </alternativeName>
    <domain>
        <recommendedName>
            <fullName evidence="3">Phosphopantothenoylcysteine decarboxylase</fullName>
            <shortName evidence="3">PPC decarboxylase</shortName>
            <shortName evidence="3">PPC-DC</shortName>
            <ecNumber evidence="3">4.1.1.36</ecNumber>
        </recommendedName>
        <alternativeName>
            <fullName evidence="3">CoaC</fullName>
        </alternativeName>
    </domain>
    <domain>
        <recommendedName>
            <fullName evidence="3">Phosphopantothenate--cysteine ligase</fullName>
            <ecNumber evidence="3">6.3.2.5</ecNumber>
        </recommendedName>
        <alternativeName>
            <fullName evidence="3">CoaB</fullName>
        </alternativeName>
        <alternativeName>
            <fullName evidence="3">Phosphopantothenoylcysteine synthetase</fullName>
            <shortName evidence="3">PPC synthetase</shortName>
            <shortName evidence="3">PPC-S</shortName>
        </alternativeName>
    </domain>
</protein>
<comment type="function">
    <text evidence="4">Catalyzes two steps in the biosynthesis of coenzyme A. In the first step cysteine is conjugated to 4'-phosphopantothenate to form 4-phosphopantothenoylcysteine, in the latter compound is decarboxylated to form 4'-phosphopantotheine.</text>
</comment>
<comment type="pathway">
    <text evidence="3 4">Cofactor biosynthesis; coenzyme A biosynthesis; CoA from (R)-pantothenate: step 3/5.</text>
</comment>
<comment type="catalytic activity">
    <reaction evidence="3 4">
        <text>N-[(R)-4-phosphopantothenoyl]-L-cysteine + H(+) = (R)-4'-phosphopantetheine + CO2</text>
        <dbReference type="Rhea" id="RHEA:16793"/>
        <dbReference type="ChEBI" id="CHEBI:15378"/>
        <dbReference type="ChEBI" id="CHEBI:16526"/>
        <dbReference type="ChEBI" id="CHEBI:59458"/>
        <dbReference type="ChEBI" id="CHEBI:61723"/>
        <dbReference type="EC" id="4.1.1.36"/>
    </reaction>
</comment>
<keyword evidence="8" id="KW-1185">Reference proteome</keyword>
<dbReference type="InterPro" id="IPR005252">
    <property type="entry name" value="CoaBC"/>
</dbReference>
<dbReference type="InterPro" id="IPR035929">
    <property type="entry name" value="CoaB-like_sf"/>
</dbReference>
<comment type="function">
    <text evidence="3">Catalyzes two sequential steps in the biosynthesis of coenzyme A. In the first step cysteine is conjugated to 4'-phosphopantothenate to form 4-phosphopantothenoylcysteine. In the second step the latter compound is decarboxylated to form 4'-phosphopantotheine.</text>
</comment>
<dbReference type="InterPro" id="IPR007085">
    <property type="entry name" value="DNA/pantothenate-metab_flavo_C"/>
</dbReference>
<feature type="binding site" evidence="3">
    <location>
        <position position="276"/>
    </location>
    <ligand>
        <name>CTP</name>
        <dbReference type="ChEBI" id="CHEBI:37563"/>
    </ligand>
</feature>
<evidence type="ECO:0000256" key="2">
    <source>
        <dbReference type="ARBA" id="ARBA00023239"/>
    </source>
</evidence>
<keyword evidence="3" id="KW-0479">Metal-binding</keyword>
<dbReference type="UniPathway" id="UPA00241">
    <property type="reaction ID" value="UER00353"/>
</dbReference>
<evidence type="ECO:0000256" key="1">
    <source>
        <dbReference type="ARBA" id="ARBA00022793"/>
    </source>
</evidence>
<comment type="catalytic activity">
    <reaction evidence="3 4">
        <text>(R)-4'-phosphopantothenate + L-cysteine + CTP = N-[(R)-4-phosphopantothenoyl]-L-cysteine + CMP + diphosphate + H(+)</text>
        <dbReference type="Rhea" id="RHEA:19397"/>
        <dbReference type="ChEBI" id="CHEBI:10986"/>
        <dbReference type="ChEBI" id="CHEBI:15378"/>
        <dbReference type="ChEBI" id="CHEBI:33019"/>
        <dbReference type="ChEBI" id="CHEBI:35235"/>
        <dbReference type="ChEBI" id="CHEBI:37563"/>
        <dbReference type="ChEBI" id="CHEBI:59458"/>
        <dbReference type="ChEBI" id="CHEBI:60377"/>
        <dbReference type="EC" id="6.3.2.5"/>
    </reaction>
</comment>
<sequence>MMQGKRILLIVGGGIAAVKVPALVRLIRGAGAAVTPVLTAAGAQFTTPMSLSVLAGEPVHDTLWDRNAEAEIGHIQLSRRADLVVVAPATADLMARMAQGQANDLASTLLLATDKRVLIAPAMNVRMWDHPATRRNLALLRGDGVMVVGPDEGDMACGEYGPGRMAEPEAILAAIRAALGTGPLAGRHVIVTSGPTHEPIDPVRYIANRSSGAQGAAIAAALRDLGARVSFVTGPATVPAPDGVTVIPVETAAQMRAAVEAALPADAAVMAAAVADWRVENGSDQKIKKTGALPVLHMAENPDILAWISRDARRPRLVVGFAAETQDVTAHATAKRARKGCDWIVANDVSPATGIMGGSHNTVTLITGTGPEDWPRMDKHAVAARLAARIAEAIA</sequence>
<feature type="binding site" evidence="3">
    <location>
        <begin position="302"/>
        <end position="305"/>
    </location>
    <ligand>
        <name>CTP</name>
        <dbReference type="ChEBI" id="CHEBI:37563"/>
    </ligand>
</feature>
<name>A0A418ZVW2_9RHOB</name>
<feature type="binding site" evidence="3">
    <location>
        <position position="339"/>
    </location>
    <ligand>
        <name>CTP</name>
        <dbReference type="ChEBI" id="CHEBI:37563"/>
    </ligand>
</feature>
<proteinExistence type="inferred from homology"/>
<feature type="domain" description="DNA/pantothenate metabolism flavoprotein C-terminal" evidence="6">
    <location>
        <begin position="184"/>
        <end position="392"/>
    </location>
</feature>
<feature type="binding site" evidence="3">
    <location>
        <position position="335"/>
    </location>
    <ligand>
        <name>CTP</name>
        <dbReference type="ChEBI" id="CHEBI:37563"/>
    </ligand>
</feature>
<dbReference type="InterPro" id="IPR036551">
    <property type="entry name" value="Flavin_trans-like"/>
</dbReference>
<reference evidence="7 8" key="1">
    <citation type="submission" date="2018-09" db="EMBL/GenBank/DDBJ databases">
        <title>Paracoccus onubensis nov. sp. a moderate halophilic bacterium isolated from Gruta de las Maravillas (Aracena, Spain).</title>
        <authorList>
            <person name="Jurado V."/>
            <person name="Gutierrez-Patricio S."/>
            <person name="Gonzalez-Pimentel J.L."/>
            <person name="Laiz L."/>
            <person name="Saiz-Jimenez C."/>
        </authorList>
    </citation>
    <scope>NUCLEOTIDE SEQUENCE [LARGE SCALE GENOMIC DNA]</scope>
    <source>
        <strain evidence="7 8">DSM 19484</strain>
    </source>
</reference>
<feature type="active site" description="Proton donor" evidence="3">
    <location>
        <position position="157"/>
    </location>
</feature>
<keyword evidence="3 4" id="KW-0436">Ligase</keyword>
<keyword evidence="2 3" id="KW-0456">Lyase</keyword>
<evidence type="ECO:0000313" key="8">
    <source>
        <dbReference type="Proteomes" id="UP000285530"/>
    </source>
</evidence>
<dbReference type="InterPro" id="IPR003382">
    <property type="entry name" value="Flavoprotein"/>
</dbReference>
<comment type="similarity">
    <text evidence="3 4">In the C-terminal section; belongs to the PPC synthetase family.</text>
</comment>
<dbReference type="Pfam" id="PF04127">
    <property type="entry name" value="DFP"/>
    <property type="match status" value="1"/>
</dbReference>
<organism evidence="7 8">
    <name type="scientific">Paracoccus aestuarii</name>
    <dbReference type="NCBI Taxonomy" id="453842"/>
    <lineage>
        <taxon>Bacteria</taxon>
        <taxon>Pseudomonadati</taxon>
        <taxon>Pseudomonadota</taxon>
        <taxon>Alphaproteobacteria</taxon>
        <taxon>Rhodobacterales</taxon>
        <taxon>Paracoccaceae</taxon>
        <taxon>Paracoccus</taxon>
    </lineage>
</organism>
<dbReference type="SUPFAM" id="SSF52507">
    <property type="entry name" value="Homo-oligomeric flavin-containing Cys decarboxylases, HFCD"/>
    <property type="match status" value="1"/>
</dbReference>
<accession>A0A418ZVW2</accession>
<dbReference type="EC" id="4.1.1.36" evidence="3"/>
<dbReference type="Gene3D" id="3.40.50.1950">
    <property type="entry name" value="Flavin prenyltransferase-like"/>
    <property type="match status" value="1"/>
</dbReference>
<feature type="region of interest" description="Phosphopantothenate--cysteine ligase" evidence="3">
    <location>
        <begin position="189"/>
        <end position="395"/>
    </location>
</feature>
<feature type="region of interest" description="Phosphopantothenoylcysteine decarboxylase" evidence="3">
    <location>
        <begin position="1"/>
        <end position="188"/>
    </location>
</feature>
<keyword evidence="3" id="KW-0460">Magnesium</keyword>
<dbReference type="SUPFAM" id="SSF102645">
    <property type="entry name" value="CoaB-like"/>
    <property type="match status" value="1"/>
</dbReference>
<dbReference type="GO" id="GO:0046872">
    <property type="term" value="F:metal ion binding"/>
    <property type="evidence" value="ECO:0007669"/>
    <property type="project" value="UniProtKB-KW"/>
</dbReference>
<comment type="caution">
    <text evidence="7">The sequence shown here is derived from an EMBL/GenBank/DDBJ whole genome shotgun (WGS) entry which is preliminary data.</text>
</comment>
<dbReference type="OrthoDB" id="9802554at2"/>
<evidence type="ECO:0000259" key="6">
    <source>
        <dbReference type="Pfam" id="PF04127"/>
    </source>
</evidence>
<comment type="caution">
    <text evidence="3">Lacks conserved residue(s) required for the propagation of feature annotation.</text>
</comment>
<evidence type="ECO:0000256" key="3">
    <source>
        <dbReference type="HAMAP-Rule" id="MF_02225"/>
    </source>
</evidence>
<keyword evidence="3" id="KW-0511">Multifunctional enzyme</keyword>
<dbReference type="EC" id="6.3.2.5" evidence="3"/>
<dbReference type="GO" id="GO:0071513">
    <property type="term" value="C:phosphopantothenoylcysteine decarboxylase complex"/>
    <property type="evidence" value="ECO:0007669"/>
    <property type="project" value="TreeGrafter"/>
</dbReference>
<evidence type="ECO:0000256" key="4">
    <source>
        <dbReference type="RuleBase" id="RU364078"/>
    </source>
</evidence>
<comment type="pathway">
    <text evidence="3 4">Cofactor biosynthesis; coenzyme A biosynthesis; CoA from (R)-pantothenate: step 2/5.</text>
</comment>
<dbReference type="HAMAP" id="MF_02225">
    <property type="entry name" value="CoaBC"/>
    <property type="match status" value="1"/>
</dbReference>
<comment type="similarity">
    <text evidence="3 4">In the N-terminal section; belongs to the HFCD (homo-oligomeric flavin containing Cys decarboxylase) superfamily.</text>
</comment>
<feature type="domain" description="Flavoprotein" evidence="5">
    <location>
        <begin position="5"/>
        <end position="178"/>
    </location>
</feature>
<dbReference type="PANTHER" id="PTHR14359:SF6">
    <property type="entry name" value="PHOSPHOPANTOTHENOYLCYSTEINE DECARBOXYLASE"/>
    <property type="match status" value="1"/>
</dbReference>
<dbReference type="PANTHER" id="PTHR14359">
    <property type="entry name" value="HOMO-OLIGOMERIC FLAVIN CONTAINING CYS DECARBOXYLASE FAMILY"/>
    <property type="match status" value="1"/>
</dbReference>
<dbReference type="GO" id="GO:0004633">
    <property type="term" value="F:phosphopantothenoylcysteine decarboxylase activity"/>
    <property type="evidence" value="ECO:0007669"/>
    <property type="project" value="UniProtKB-UniRule"/>
</dbReference>
<dbReference type="NCBIfam" id="TIGR00521">
    <property type="entry name" value="coaBC_dfp"/>
    <property type="match status" value="1"/>
</dbReference>
<dbReference type="RefSeq" id="WP_119886487.1">
    <property type="nucleotide sequence ID" value="NZ_CP067169.1"/>
</dbReference>
<evidence type="ECO:0000313" key="7">
    <source>
        <dbReference type="EMBL" id="RJL03392.1"/>
    </source>
</evidence>
<dbReference type="AlphaFoldDB" id="A0A418ZVW2"/>
<feature type="binding site" evidence="3">
    <location>
        <position position="321"/>
    </location>
    <ligand>
        <name>CTP</name>
        <dbReference type="ChEBI" id="CHEBI:37563"/>
    </ligand>
</feature>